<feature type="transmembrane region" description="Helical" evidence="9">
    <location>
        <begin position="354"/>
        <end position="376"/>
    </location>
</feature>
<feature type="transmembrane region" description="Helical" evidence="9">
    <location>
        <begin position="330"/>
        <end position="348"/>
    </location>
</feature>
<feature type="transmembrane region" description="Helical" evidence="9">
    <location>
        <begin position="77"/>
        <end position="97"/>
    </location>
</feature>
<evidence type="ECO:0000313" key="11">
    <source>
        <dbReference type="EMBL" id="SFC13560.1"/>
    </source>
</evidence>
<feature type="transmembrane region" description="Helical" evidence="9">
    <location>
        <begin position="177"/>
        <end position="196"/>
    </location>
</feature>
<organism evidence="11 12">
    <name type="scientific">Fructobacillus durionis</name>
    <dbReference type="NCBI Taxonomy" id="283737"/>
    <lineage>
        <taxon>Bacteria</taxon>
        <taxon>Bacillati</taxon>
        <taxon>Bacillota</taxon>
        <taxon>Bacilli</taxon>
        <taxon>Lactobacillales</taxon>
        <taxon>Lactobacillaceae</taxon>
        <taxon>Fructobacillus</taxon>
    </lineage>
</organism>
<dbReference type="STRING" id="283737.SAMN05660453_1140"/>
<keyword evidence="6 9" id="KW-1133">Transmembrane helix</keyword>
<evidence type="ECO:0000256" key="7">
    <source>
        <dbReference type="ARBA" id="ARBA00023136"/>
    </source>
</evidence>
<evidence type="ECO:0000256" key="1">
    <source>
        <dbReference type="ARBA" id="ARBA00004651"/>
    </source>
</evidence>
<reference evidence="11 12" key="1">
    <citation type="submission" date="2016-10" db="EMBL/GenBank/DDBJ databases">
        <authorList>
            <person name="de Groot N.N."/>
        </authorList>
    </citation>
    <scope>NUCLEOTIDE SEQUENCE [LARGE SCALE GENOMIC DNA]</scope>
    <source>
        <strain evidence="11 12">DSM 19113</strain>
    </source>
</reference>
<dbReference type="Proteomes" id="UP000199376">
    <property type="component" value="Unassembled WGS sequence"/>
</dbReference>
<dbReference type="GO" id="GO:0005886">
    <property type="term" value="C:plasma membrane"/>
    <property type="evidence" value="ECO:0007669"/>
    <property type="project" value="UniProtKB-SubCell"/>
</dbReference>
<gene>
    <name evidence="11" type="ORF">SAMN05660453_1140</name>
</gene>
<evidence type="ECO:0000259" key="10">
    <source>
        <dbReference type="Pfam" id="PF13303"/>
    </source>
</evidence>
<feature type="domain" description="Phosphotransferase system EIIC" evidence="10">
    <location>
        <begin position="46"/>
        <end position="388"/>
    </location>
</feature>
<feature type="transmembrane region" description="Helical" evidence="9">
    <location>
        <begin position="305"/>
        <end position="323"/>
    </location>
</feature>
<keyword evidence="2" id="KW-0813">Transport</keyword>
<feature type="transmembrane region" description="Helical" evidence="9">
    <location>
        <begin position="202"/>
        <end position="229"/>
    </location>
</feature>
<protein>
    <recommendedName>
        <fullName evidence="10">Phosphotransferase system EIIC domain-containing protein</fullName>
    </recommendedName>
</protein>
<keyword evidence="5 9" id="KW-0812">Transmembrane</keyword>
<evidence type="ECO:0000256" key="8">
    <source>
        <dbReference type="SAM" id="MobiDB-lite"/>
    </source>
</evidence>
<feature type="compositionally biased region" description="Basic and acidic residues" evidence="8">
    <location>
        <begin position="14"/>
        <end position="24"/>
    </location>
</feature>
<keyword evidence="4" id="KW-0762">Sugar transport</keyword>
<keyword evidence="7 9" id="KW-0472">Membrane</keyword>
<dbReference type="AlphaFoldDB" id="A0A1I1GX56"/>
<evidence type="ECO:0000256" key="9">
    <source>
        <dbReference type="SAM" id="Phobius"/>
    </source>
</evidence>
<feature type="transmembrane region" description="Helical" evidence="9">
    <location>
        <begin position="241"/>
        <end position="269"/>
    </location>
</feature>
<evidence type="ECO:0000256" key="3">
    <source>
        <dbReference type="ARBA" id="ARBA00022475"/>
    </source>
</evidence>
<sequence>MDMSGNKAGMPATGKKEESIKDFEQAEQAMTKQDESKSTTKEYVYNVSAAVSNAILVTLGMGLLLQTIAGFIHWGPMVQMGAVTKVILPAAFGAAIASQMKTNTMVMFSAMAASTVGANAVFFTTTPMVLKTMTGFSSAQVAGSAIMTTGQPISAVLAGLVAVLFGKWLSGKTPLDMIIVPAATTIVGTVVGYYLAIVTTPFLVWVGHGIASMVSVNPIFGTAIVAMAFGAMTMTPASAAALSVAIGATGVTSAEAAGAILVGTTAVFVSYPAMSWHENKIGATIAQGIVTPKIQFPNVIKNPMILIPPMIGAAIAAPIATIVFHVTVPFTMAGIGFNSFIVPLALFGKSMGMFAAYMGIAVAIPVVVSFFTYWAMRKMNWIKANQTHLDMI</sequence>
<name>A0A1I1GX56_9LACO</name>
<feature type="transmembrane region" description="Helical" evidence="9">
    <location>
        <begin position="145"/>
        <end position="165"/>
    </location>
</feature>
<evidence type="ECO:0000256" key="5">
    <source>
        <dbReference type="ARBA" id="ARBA00022692"/>
    </source>
</evidence>
<dbReference type="EMBL" id="FOLI01000006">
    <property type="protein sequence ID" value="SFC13560.1"/>
    <property type="molecule type" value="Genomic_DNA"/>
</dbReference>
<proteinExistence type="predicted"/>
<dbReference type="GO" id="GO:0008982">
    <property type="term" value="F:protein-N(PI)-phosphohistidine-sugar phosphotransferase activity"/>
    <property type="evidence" value="ECO:0007669"/>
    <property type="project" value="InterPro"/>
</dbReference>
<keyword evidence="12" id="KW-1185">Reference proteome</keyword>
<feature type="transmembrane region" description="Helical" evidence="9">
    <location>
        <begin position="43"/>
        <end position="65"/>
    </location>
</feature>
<evidence type="ECO:0000313" key="12">
    <source>
        <dbReference type="Proteomes" id="UP000199376"/>
    </source>
</evidence>
<dbReference type="InterPro" id="IPR003352">
    <property type="entry name" value="PTS_EIIC"/>
</dbReference>
<keyword evidence="3" id="KW-1003">Cell membrane</keyword>
<accession>A0A1I1GX56</accession>
<evidence type="ECO:0000256" key="2">
    <source>
        <dbReference type="ARBA" id="ARBA00022448"/>
    </source>
</evidence>
<feature type="region of interest" description="Disordered" evidence="8">
    <location>
        <begin position="1"/>
        <end position="35"/>
    </location>
</feature>
<dbReference type="Pfam" id="PF13303">
    <property type="entry name" value="PTS_EIIC_2"/>
    <property type="match status" value="1"/>
</dbReference>
<evidence type="ECO:0000256" key="4">
    <source>
        <dbReference type="ARBA" id="ARBA00022597"/>
    </source>
</evidence>
<dbReference type="GO" id="GO:0009401">
    <property type="term" value="P:phosphoenolpyruvate-dependent sugar phosphotransferase system"/>
    <property type="evidence" value="ECO:0007669"/>
    <property type="project" value="InterPro"/>
</dbReference>
<feature type="transmembrane region" description="Helical" evidence="9">
    <location>
        <begin position="104"/>
        <end position="125"/>
    </location>
</feature>
<comment type="subcellular location">
    <subcellularLocation>
        <location evidence="1">Cell membrane</location>
        <topology evidence="1">Multi-pass membrane protein</topology>
    </subcellularLocation>
</comment>
<evidence type="ECO:0000256" key="6">
    <source>
        <dbReference type="ARBA" id="ARBA00022989"/>
    </source>
</evidence>